<dbReference type="GO" id="GO:0140824">
    <property type="term" value="F:thioredoxin-dependent peroxiredoxin activity"/>
    <property type="evidence" value="ECO:0007669"/>
    <property type="project" value="UniProtKB-EC"/>
</dbReference>
<dbReference type="InterPro" id="IPR000889">
    <property type="entry name" value="Glutathione_peroxidase"/>
</dbReference>
<dbReference type="PIRSF" id="PIRSF000303">
    <property type="entry name" value="Glutathion_perox"/>
    <property type="match status" value="1"/>
</dbReference>
<dbReference type="PANTHER" id="PTHR11592:SF78">
    <property type="entry name" value="GLUTATHIONE PEROXIDASE"/>
    <property type="match status" value="1"/>
</dbReference>
<evidence type="ECO:0000259" key="7">
    <source>
        <dbReference type="PROSITE" id="PS51352"/>
    </source>
</evidence>
<keyword evidence="9" id="KW-1185">Reference proteome</keyword>
<dbReference type="FunFam" id="3.40.30.10:FF:000010">
    <property type="entry name" value="Glutathione peroxidase"/>
    <property type="match status" value="1"/>
</dbReference>
<feature type="active site" evidence="5">
    <location>
        <position position="79"/>
    </location>
</feature>
<evidence type="ECO:0000256" key="5">
    <source>
        <dbReference type="PIRSR" id="PIRSR000303-1"/>
    </source>
</evidence>
<sequence>TFAALQAFSKTNPMLSTIAVVAATIAVATVIDRALRNNTTANPSKSLYDFNLKNIKGQEWSLDELKGKVTLVVNVASKCGFTPQYKGLESLYQKYKDQGFTIIGCPCNQFGSQEPGSSEEIVSFCSRTYDVTFPLSQKLDVNGSNEHELYSFLKSSQPGIMGIQMIKWNFEKFLVDKNGKVVRRYSSMTKPDDIAKDVEEYLKA</sequence>
<proteinExistence type="inferred from homology"/>
<dbReference type="OrthoDB" id="446890at2759"/>
<comment type="catalytic activity">
    <reaction evidence="4">
        <text>a hydroperoxide + [thioredoxin]-dithiol = an alcohol + [thioredoxin]-disulfide + H2O</text>
        <dbReference type="Rhea" id="RHEA:62620"/>
        <dbReference type="Rhea" id="RHEA-COMP:10698"/>
        <dbReference type="Rhea" id="RHEA-COMP:10700"/>
        <dbReference type="ChEBI" id="CHEBI:15377"/>
        <dbReference type="ChEBI" id="CHEBI:29950"/>
        <dbReference type="ChEBI" id="CHEBI:30879"/>
        <dbReference type="ChEBI" id="CHEBI:35924"/>
        <dbReference type="ChEBI" id="CHEBI:50058"/>
        <dbReference type="EC" id="1.11.1.24"/>
    </reaction>
</comment>
<keyword evidence="3 6" id="KW-0560">Oxidoreductase</keyword>
<evidence type="ECO:0000256" key="2">
    <source>
        <dbReference type="ARBA" id="ARBA00022559"/>
    </source>
</evidence>
<dbReference type="GO" id="GO:0034599">
    <property type="term" value="P:cellular response to oxidative stress"/>
    <property type="evidence" value="ECO:0007669"/>
    <property type="project" value="TreeGrafter"/>
</dbReference>
<dbReference type="AlphaFoldDB" id="A0A8H7Q8Z5"/>
<evidence type="ECO:0000256" key="4">
    <source>
        <dbReference type="ARBA" id="ARBA00049091"/>
    </source>
</evidence>
<dbReference type="Proteomes" id="UP000612746">
    <property type="component" value="Unassembled WGS sequence"/>
</dbReference>
<dbReference type="PANTHER" id="PTHR11592">
    <property type="entry name" value="GLUTATHIONE PEROXIDASE"/>
    <property type="match status" value="1"/>
</dbReference>
<protein>
    <recommendedName>
        <fullName evidence="6">Glutathione peroxidase</fullName>
    </recommendedName>
</protein>
<evidence type="ECO:0000256" key="1">
    <source>
        <dbReference type="ARBA" id="ARBA00006926"/>
    </source>
</evidence>
<dbReference type="PROSITE" id="PS51355">
    <property type="entry name" value="GLUTATHIONE_PEROXID_3"/>
    <property type="match status" value="1"/>
</dbReference>
<dbReference type="PRINTS" id="PR01011">
    <property type="entry name" value="GLUTPROXDASE"/>
</dbReference>
<organism evidence="8 9">
    <name type="scientific">Umbelopsis vinacea</name>
    <dbReference type="NCBI Taxonomy" id="44442"/>
    <lineage>
        <taxon>Eukaryota</taxon>
        <taxon>Fungi</taxon>
        <taxon>Fungi incertae sedis</taxon>
        <taxon>Mucoromycota</taxon>
        <taxon>Mucoromycotina</taxon>
        <taxon>Umbelopsidomycetes</taxon>
        <taxon>Umbelopsidales</taxon>
        <taxon>Umbelopsidaceae</taxon>
        <taxon>Umbelopsis</taxon>
    </lineage>
</organism>
<reference evidence="8" key="1">
    <citation type="submission" date="2020-12" db="EMBL/GenBank/DDBJ databases">
        <title>Metabolic potential, ecology and presence of endohyphal bacteria is reflected in genomic diversity of Mucoromycotina.</title>
        <authorList>
            <person name="Muszewska A."/>
            <person name="Okrasinska A."/>
            <person name="Steczkiewicz K."/>
            <person name="Drgas O."/>
            <person name="Orlowska M."/>
            <person name="Perlinska-Lenart U."/>
            <person name="Aleksandrzak-Piekarczyk T."/>
            <person name="Szatraj K."/>
            <person name="Zielenkiewicz U."/>
            <person name="Pilsyk S."/>
            <person name="Malc E."/>
            <person name="Mieczkowski P."/>
            <person name="Kruszewska J.S."/>
            <person name="Biernat P."/>
            <person name="Pawlowska J."/>
        </authorList>
    </citation>
    <scope>NUCLEOTIDE SEQUENCE</scope>
    <source>
        <strain evidence="8">WA0000051536</strain>
    </source>
</reference>
<dbReference type="InterPro" id="IPR013766">
    <property type="entry name" value="Thioredoxin_domain"/>
</dbReference>
<name>A0A8H7Q8Z5_9FUNG</name>
<dbReference type="SUPFAM" id="SSF52833">
    <property type="entry name" value="Thioredoxin-like"/>
    <property type="match status" value="1"/>
</dbReference>
<comment type="similarity">
    <text evidence="1 6">Belongs to the glutathione peroxidase family.</text>
</comment>
<evidence type="ECO:0000256" key="3">
    <source>
        <dbReference type="ARBA" id="ARBA00023002"/>
    </source>
</evidence>
<gene>
    <name evidence="8" type="ORF">INT44_000772</name>
</gene>
<evidence type="ECO:0000313" key="8">
    <source>
        <dbReference type="EMBL" id="KAG2188021.1"/>
    </source>
</evidence>
<dbReference type="EMBL" id="JAEPRA010000002">
    <property type="protein sequence ID" value="KAG2188021.1"/>
    <property type="molecule type" value="Genomic_DNA"/>
</dbReference>
<dbReference type="Pfam" id="PF00255">
    <property type="entry name" value="GSHPx"/>
    <property type="match status" value="1"/>
</dbReference>
<feature type="domain" description="Thioredoxin" evidence="7">
    <location>
        <begin position="41"/>
        <end position="203"/>
    </location>
</feature>
<dbReference type="Gene3D" id="3.40.30.10">
    <property type="entry name" value="Glutaredoxin"/>
    <property type="match status" value="1"/>
</dbReference>
<accession>A0A8H7Q8Z5</accession>
<evidence type="ECO:0000313" key="9">
    <source>
        <dbReference type="Proteomes" id="UP000612746"/>
    </source>
</evidence>
<comment type="caution">
    <text evidence="8">The sequence shown here is derived from an EMBL/GenBank/DDBJ whole genome shotgun (WGS) entry which is preliminary data.</text>
</comment>
<keyword evidence="2 6" id="KW-0575">Peroxidase</keyword>
<dbReference type="InterPro" id="IPR036249">
    <property type="entry name" value="Thioredoxin-like_sf"/>
</dbReference>
<evidence type="ECO:0000256" key="6">
    <source>
        <dbReference type="RuleBase" id="RU000499"/>
    </source>
</evidence>
<feature type="non-terminal residue" evidence="8">
    <location>
        <position position="1"/>
    </location>
</feature>
<dbReference type="PROSITE" id="PS51352">
    <property type="entry name" value="THIOREDOXIN_2"/>
    <property type="match status" value="1"/>
</dbReference>
<dbReference type="CDD" id="cd00340">
    <property type="entry name" value="GSH_Peroxidase"/>
    <property type="match status" value="1"/>
</dbReference>